<dbReference type="SUPFAM" id="SSF47413">
    <property type="entry name" value="lambda repressor-like DNA-binding domains"/>
    <property type="match status" value="1"/>
</dbReference>
<dbReference type="Pfam" id="PF19054">
    <property type="entry name" value="DUF5753"/>
    <property type="match status" value="1"/>
</dbReference>
<dbReference type="GO" id="GO:0003677">
    <property type="term" value="F:DNA binding"/>
    <property type="evidence" value="ECO:0007669"/>
    <property type="project" value="InterPro"/>
</dbReference>
<feature type="domain" description="HTH cro/C1-type" evidence="1">
    <location>
        <begin position="64"/>
        <end position="117"/>
    </location>
</feature>
<comment type="caution">
    <text evidence="2">The sequence shown here is derived from an EMBL/GenBank/DDBJ whole genome shotgun (WGS) entry which is preliminary data.</text>
</comment>
<dbReference type="Proteomes" id="UP000282674">
    <property type="component" value="Unassembled WGS sequence"/>
</dbReference>
<sequence>MAGVMRPPDDRVCAFGHRLTPLGVPWPAEFASFKSLRDCGGRMPNSGKVLNPEGEPFDWAAVELRNLRGERGLTIADVAQIIGKTSSLISKVENGVTPLQLKDADKIDKACETGGTLGRIIRIAKSRHSSSWAEEVDAIMAEAAQAHIWSLGWVPALLQTPEYARATFKAAGRLNVEQAVQRRMEIQGNFLQRSPLPIVRAILDEGALMVPVGTPEVQLGQLDHLIAMAETITIRVVELSAGPHIGRDGSFVVYTGPDGREHLFTITLGPGRLVADPGEVASYRIALDRISDIALNVGESLNLFHRMRERVHDQVA</sequence>
<proteinExistence type="predicted"/>
<evidence type="ECO:0000313" key="2">
    <source>
        <dbReference type="EMBL" id="RMI37882.1"/>
    </source>
</evidence>
<dbReference type="Gene3D" id="1.10.260.40">
    <property type="entry name" value="lambda repressor-like DNA-binding domains"/>
    <property type="match status" value="1"/>
</dbReference>
<gene>
    <name evidence="2" type="ORF">EBO15_34595</name>
</gene>
<reference evidence="2 3" key="1">
    <citation type="submission" date="2018-10" db="EMBL/GenBank/DDBJ databases">
        <title>Isolation from soil.</title>
        <authorList>
            <person name="Hu J."/>
        </authorList>
    </citation>
    <scope>NUCLEOTIDE SEQUENCE [LARGE SCALE GENOMIC DNA]</scope>
    <source>
        <strain evidence="2 3">NEAU-Ht49</strain>
    </source>
</reference>
<dbReference type="InterPro" id="IPR043917">
    <property type="entry name" value="DUF5753"/>
</dbReference>
<dbReference type="InterPro" id="IPR010982">
    <property type="entry name" value="Lambda_DNA-bd_dom_sf"/>
</dbReference>
<dbReference type="Pfam" id="PF13560">
    <property type="entry name" value="HTH_31"/>
    <property type="match status" value="1"/>
</dbReference>
<dbReference type="SMART" id="SM00530">
    <property type="entry name" value="HTH_XRE"/>
    <property type="match status" value="1"/>
</dbReference>
<evidence type="ECO:0000259" key="1">
    <source>
        <dbReference type="PROSITE" id="PS50943"/>
    </source>
</evidence>
<dbReference type="InterPro" id="IPR001387">
    <property type="entry name" value="Cro/C1-type_HTH"/>
</dbReference>
<evidence type="ECO:0000313" key="3">
    <source>
        <dbReference type="Proteomes" id="UP000282674"/>
    </source>
</evidence>
<dbReference type="EMBL" id="RFFG01000097">
    <property type="protein sequence ID" value="RMI37882.1"/>
    <property type="molecule type" value="Genomic_DNA"/>
</dbReference>
<dbReference type="AlphaFoldDB" id="A0A3M2LK79"/>
<dbReference type="PROSITE" id="PS50943">
    <property type="entry name" value="HTH_CROC1"/>
    <property type="match status" value="1"/>
</dbReference>
<name>A0A3M2LK79_9ACTN</name>
<accession>A0A3M2LK79</accession>
<protein>
    <submittedName>
        <fullName evidence="2">XRE family transcriptional regulator</fullName>
    </submittedName>
</protein>
<organism evidence="2 3">
    <name type="scientific">Actinomadura harenae</name>
    <dbReference type="NCBI Taxonomy" id="2483351"/>
    <lineage>
        <taxon>Bacteria</taxon>
        <taxon>Bacillati</taxon>
        <taxon>Actinomycetota</taxon>
        <taxon>Actinomycetes</taxon>
        <taxon>Streptosporangiales</taxon>
        <taxon>Thermomonosporaceae</taxon>
        <taxon>Actinomadura</taxon>
    </lineage>
</organism>
<keyword evidence="3" id="KW-1185">Reference proteome</keyword>
<dbReference type="CDD" id="cd00093">
    <property type="entry name" value="HTH_XRE"/>
    <property type="match status" value="1"/>
</dbReference>